<keyword evidence="8" id="KW-0520">NAD</keyword>
<evidence type="ECO:0000256" key="2">
    <source>
        <dbReference type="ARBA" id="ARBA00004777"/>
    </source>
</evidence>
<dbReference type="EMBL" id="CP001968">
    <property type="protein sequence ID" value="ADD68699.1"/>
    <property type="molecule type" value="Genomic_DNA"/>
</dbReference>
<keyword evidence="7 12" id="KW-0560">Oxidoreductase</keyword>
<evidence type="ECO:0000256" key="11">
    <source>
        <dbReference type="ARBA" id="ARBA00048628"/>
    </source>
</evidence>
<evidence type="ECO:0000256" key="12">
    <source>
        <dbReference type="RuleBase" id="RU003862"/>
    </source>
</evidence>
<dbReference type="CDD" id="cd00537">
    <property type="entry name" value="MTHFR"/>
    <property type="match status" value="1"/>
</dbReference>
<accession>D4H136</accession>
<keyword evidence="5 12" id="KW-0285">Flavoprotein</keyword>
<comment type="similarity">
    <text evidence="3 12">Belongs to the methylenetetrahydrofolate reductase family.</text>
</comment>
<dbReference type="HOGENOM" id="CLU_025841_0_2_0"/>
<comment type="pathway">
    <text evidence="2 12">One-carbon metabolism; tetrahydrofolate interconversion.</text>
</comment>
<dbReference type="EC" id="1.5.1.54" evidence="12"/>
<evidence type="ECO:0000256" key="7">
    <source>
        <dbReference type="ARBA" id="ARBA00023002"/>
    </source>
</evidence>
<keyword evidence="14" id="KW-1185">Reference proteome</keyword>
<dbReference type="GO" id="GO:0106312">
    <property type="term" value="F:methylenetetrahydrofolate reductase (NADH) activity"/>
    <property type="evidence" value="ECO:0007669"/>
    <property type="project" value="UniProtKB-EC"/>
</dbReference>
<evidence type="ECO:0000256" key="8">
    <source>
        <dbReference type="ARBA" id="ARBA00023027"/>
    </source>
</evidence>
<evidence type="ECO:0000256" key="6">
    <source>
        <dbReference type="ARBA" id="ARBA00022827"/>
    </source>
</evidence>
<dbReference type="RefSeq" id="WP_013011209.1">
    <property type="nucleotide sequence ID" value="NC_013943.1"/>
</dbReference>
<dbReference type="NCBIfam" id="TIGR00676">
    <property type="entry name" value="fadh2"/>
    <property type="match status" value="1"/>
</dbReference>
<evidence type="ECO:0000256" key="4">
    <source>
        <dbReference type="ARBA" id="ARBA00022605"/>
    </source>
</evidence>
<comment type="cofactor">
    <cofactor evidence="1 12">
        <name>FAD</name>
        <dbReference type="ChEBI" id="CHEBI:57692"/>
    </cofactor>
</comment>
<dbReference type="InterPro" id="IPR029041">
    <property type="entry name" value="FAD-linked_oxidoreductase-like"/>
</dbReference>
<evidence type="ECO:0000256" key="1">
    <source>
        <dbReference type="ARBA" id="ARBA00001974"/>
    </source>
</evidence>
<evidence type="ECO:0000256" key="10">
    <source>
        <dbReference type="ARBA" id="ARBA00034478"/>
    </source>
</evidence>
<evidence type="ECO:0000256" key="3">
    <source>
        <dbReference type="ARBA" id="ARBA00006743"/>
    </source>
</evidence>
<comment type="catalytic activity">
    <reaction evidence="11">
        <text>(6S)-5-methyl-5,6,7,8-tetrahydrofolate + NAD(+) = (6R)-5,10-methylene-5,6,7,8-tetrahydrofolate + NADH + H(+)</text>
        <dbReference type="Rhea" id="RHEA:19821"/>
        <dbReference type="ChEBI" id="CHEBI:15378"/>
        <dbReference type="ChEBI" id="CHEBI:15636"/>
        <dbReference type="ChEBI" id="CHEBI:18608"/>
        <dbReference type="ChEBI" id="CHEBI:57540"/>
        <dbReference type="ChEBI" id="CHEBI:57945"/>
        <dbReference type="EC" id="1.5.1.54"/>
    </reaction>
    <physiologicalReaction direction="right-to-left" evidence="11">
        <dbReference type="Rhea" id="RHEA:19823"/>
    </physiologicalReaction>
</comment>
<dbReference type="KEGG" id="dap:Dacet_1936"/>
<dbReference type="eggNOG" id="COG0685">
    <property type="taxonomic scope" value="Bacteria"/>
</dbReference>
<evidence type="ECO:0000313" key="13">
    <source>
        <dbReference type="EMBL" id="ADD68699.1"/>
    </source>
</evidence>
<comment type="pathway">
    <text evidence="10">Amino-acid biosynthesis; L-methionine biosynthesis via de novo pathway.</text>
</comment>
<dbReference type="InParanoid" id="D4H136"/>
<dbReference type="GO" id="GO:0071949">
    <property type="term" value="F:FAD binding"/>
    <property type="evidence" value="ECO:0007669"/>
    <property type="project" value="TreeGrafter"/>
</dbReference>
<dbReference type="STRING" id="522772.Dacet_1936"/>
<reference evidence="13 14" key="1">
    <citation type="journal article" date="2010" name="Stand. Genomic Sci.">
        <title>Complete genome sequence of Denitrovibrio acetiphilus type strain (N2460).</title>
        <authorList>
            <person name="Kiss H."/>
            <person name="Lang E."/>
            <person name="Lapidus A."/>
            <person name="Copeland A."/>
            <person name="Nolan M."/>
            <person name="Glavina Del Rio T."/>
            <person name="Chen F."/>
            <person name="Lucas S."/>
            <person name="Tice H."/>
            <person name="Cheng J.F."/>
            <person name="Han C."/>
            <person name="Goodwin L."/>
            <person name="Pitluck S."/>
            <person name="Liolios K."/>
            <person name="Pati A."/>
            <person name="Ivanova N."/>
            <person name="Mavromatis K."/>
            <person name="Chen A."/>
            <person name="Palaniappan K."/>
            <person name="Land M."/>
            <person name="Hauser L."/>
            <person name="Chang Y.J."/>
            <person name="Jeffries C.D."/>
            <person name="Detter J.C."/>
            <person name="Brettin T."/>
            <person name="Spring S."/>
            <person name="Rohde M."/>
            <person name="Goker M."/>
            <person name="Woyke T."/>
            <person name="Bristow J."/>
            <person name="Eisen J.A."/>
            <person name="Markowitz V."/>
            <person name="Hugenholtz P."/>
            <person name="Kyrpides N.C."/>
            <person name="Klenk H.P."/>
        </authorList>
    </citation>
    <scope>NUCLEOTIDE SEQUENCE [LARGE SCALE GENOMIC DNA]</scope>
    <source>
        <strain evidence="14">DSM 12809 / NBRC 114555 / N2460</strain>
    </source>
</reference>
<organism evidence="13 14">
    <name type="scientific">Denitrovibrio acetiphilus (strain DSM 12809 / NBRC 114555 / N2460)</name>
    <dbReference type="NCBI Taxonomy" id="522772"/>
    <lineage>
        <taxon>Bacteria</taxon>
        <taxon>Pseudomonadati</taxon>
        <taxon>Deferribacterota</taxon>
        <taxon>Deferribacteres</taxon>
        <taxon>Deferribacterales</taxon>
        <taxon>Geovibrionaceae</taxon>
        <taxon>Denitrovibrio</taxon>
    </lineage>
</organism>
<evidence type="ECO:0000256" key="9">
    <source>
        <dbReference type="ARBA" id="ARBA00023167"/>
    </source>
</evidence>
<name>D4H136_DENA2</name>
<dbReference type="GO" id="GO:0035999">
    <property type="term" value="P:tetrahydrofolate interconversion"/>
    <property type="evidence" value="ECO:0007669"/>
    <property type="project" value="UniProtKB-UniPathway"/>
</dbReference>
<dbReference type="PANTHER" id="PTHR45754:SF3">
    <property type="entry name" value="METHYLENETETRAHYDROFOLATE REDUCTASE (NADPH)"/>
    <property type="match status" value="1"/>
</dbReference>
<dbReference type="AlphaFoldDB" id="D4H136"/>
<dbReference type="OrthoDB" id="9812555at2"/>
<dbReference type="Pfam" id="PF02219">
    <property type="entry name" value="MTHFR"/>
    <property type="match status" value="1"/>
</dbReference>
<proteinExistence type="inferred from homology"/>
<evidence type="ECO:0000313" key="14">
    <source>
        <dbReference type="Proteomes" id="UP000002012"/>
    </source>
</evidence>
<dbReference type="GO" id="GO:0005829">
    <property type="term" value="C:cytosol"/>
    <property type="evidence" value="ECO:0007669"/>
    <property type="project" value="InterPro"/>
</dbReference>
<dbReference type="GO" id="GO:0009086">
    <property type="term" value="P:methionine biosynthetic process"/>
    <property type="evidence" value="ECO:0007669"/>
    <property type="project" value="UniProtKB-KW"/>
</dbReference>
<dbReference type="Gene3D" id="3.20.20.220">
    <property type="match status" value="1"/>
</dbReference>
<dbReference type="FunCoup" id="D4H136">
    <property type="interactions" value="317"/>
</dbReference>
<dbReference type="PANTHER" id="PTHR45754">
    <property type="entry name" value="METHYLENETETRAHYDROFOLATE REDUCTASE"/>
    <property type="match status" value="1"/>
</dbReference>
<gene>
    <name evidence="13" type="ordered locus">Dacet_1936</name>
</gene>
<dbReference type="SUPFAM" id="SSF51730">
    <property type="entry name" value="FAD-linked oxidoreductase"/>
    <property type="match status" value="1"/>
</dbReference>
<dbReference type="PaxDb" id="522772-Dacet_1936"/>
<keyword evidence="9" id="KW-0486">Methionine biosynthesis</keyword>
<sequence length="284" mass="32159">MKISEILKDKRSVSFEFFPPKKQESEQVLFETIKKLRRYNPEFVSVTYGAGGSTTEKTLEWTKRMKEDHDYSVMMHFTCIGADAAVIDSATQSLKESRVDNILALRGDIPAGTTEFKPTKDFQYAADLVRYIRKTTGDHFSIGVAGYPEKHPEAGSMAEDIDNLKRKVDEGADFIITQLFFDNFYFYNYLDKVRKAGINIPVVAGIMPLVNLSQAVKFTDMCGASIPKPLLEKMEDKSLKDQFEIGLDYAVKQCGGLWESGAEGLHFYTLNKHGVTEEILKRIF</sequence>
<keyword evidence="6 12" id="KW-0274">FAD</keyword>
<dbReference type="Proteomes" id="UP000002012">
    <property type="component" value="Chromosome"/>
</dbReference>
<evidence type="ECO:0000256" key="5">
    <source>
        <dbReference type="ARBA" id="ARBA00022630"/>
    </source>
</evidence>
<protein>
    <recommendedName>
        <fullName evidence="12">Methylenetetrahydrofolate reductase</fullName>
        <ecNumber evidence="12">1.5.1.54</ecNumber>
    </recommendedName>
</protein>
<dbReference type="InterPro" id="IPR004620">
    <property type="entry name" value="MTHF_reductase_bac"/>
</dbReference>
<dbReference type="UniPathway" id="UPA00193"/>
<dbReference type="InterPro" id="IPR003171">
    <property type="entry name" value="Mehydrof_redctse-like"/>
</dbReference>
<keyword evidence="4" id="KW-0028">Amino-acid biosynthesis</keyword>